<dbReference type="RefSeq" id="WP_278158746.1">
    <property type="nucleotide sequence ID" value="NZ_CP121252.1"/>
</dbReference>
<sequence length="586" mass="64031">MTDQGSVRVPETMAPSTLAPAQEHQVPSAWKSVWSYAEHFLRNLRRYGTVVLVEAVGEPLIYLMAMGLGLGSLIGGGEASIGGVDYVAFLAPALLAASILTSGSPEFTYPIMGGFSWNKTFYAAQATVLRPWHIAAGHVVGVTIRFLIQATLFLLMMLPFGVVSSPWAWVQIFTATAGGLAIGLPLMAYAASLRRDTGQFAMVQRFIIMPMFLFSGTFYALNTLPLALQWIGWISPQWHAAQLGRILTYGMDNPGWLTAVHVGYLLVLCALGWMAVARVFESRLGGSDRFSISSRELTKRSAKAARAAQDAYIGTVPDMPAIEVRQGAFSAMYAGNIRAVMERGFRALKTSNWGIFISGFFEPVLYLLSLGLGLGALVGVVQGPAGPMEYGAFIAPALLAVSAMNGAIYDSTWNVFFKLRHAKLYRTMLTTSVGPLDVAMGEIGMALLRGGIYSTAFMMVMAVLGYLTSWWSLLLVPAALLVAFAFASLGMAITSYMRTFQQMDWIWIVMMPMFLFSATFFPLSVYPAVIQGFIQALPLWHAVELMRQLSVGAFSGVTFIHLGYFAVMITVGIWFTTHRLRALFLR</sequence>
<dbReference type="InterPro" id="IPR051784">
    <property type="entry name" value="Nod_factor_ABC_transporter"/>
</dbReference>
<feature type="transmembrane region" description="Helical" evidence="6">
    <location>
        <begin position="168"/>
        <end position="191"/>
    </location>
</feature>
<evidence type="ECO:0000256" key="5">
    <source>
        <dbReference type="ARBA" id="ARBA00023251"/>
    </source>
</evidence>
<dbReference type="PANTHER" id="PTHR43229:SF2">
    <property type="entry name" value="NODULATION PROTEIN J"/>
    <property type="match status" value="1"/>
</dbReference>
<feature type="domain" description="ABC transmembrane type-2" evidence="7">
    <location>
        <begin position="354"/>
        <end position="583"/>
    </location>
</feature>
<protein>
    <recommendedName>
        <fullName evidence="6">Transport permease protein</fullName>
    </recommendedName>
</protein>
<dbReference type="PANTHER" id="PTHR43229">
    <property type="entry name" value="NODULATION PROTEIN J"/>
    <property type="match status" value="1"/>
</dbReference>
<dbReference type="Proteomes" id="UP001219037">
    <property type="component" value="Chromosome"/>
</dbReference>
<reference evidence="8 9" key="1">
    <citation type="submission" date="2023-04" db="EMBL/GenBank/DDBJ databases">
        <title>Funneling lignin-derived compounds into biodiesel using alkali-halophilic Citricoccus sp. P2.</title>
        <authorList>
            <person name="Luo C.-B."/>
        </authorList>
    </citation>
    <scope>NUCLEOTIDE SEQUENCE [LARGE SCALE GENOMIC DNA]</scope>
    <source>
        <strain evidence="8 9">P2</strain>
    </source>
</reference>
<feature type="transmembrane region" description="Helical" evidence="6">
    <location>
        <begin position="212"/>
        <end position="235"/>
    </location>
</feature>
<keyword evidence="3 6" id="KW-1133">Transmembrane helix</keyword>
<feature type="transmembrane region" description="Helical" evidence="6">
    <location>
        <begin position="390"/>
        <end position="409"/>
    </location>
</feature>
<feature type="transmembrane region" description="Helical" evidence="6">
    <location>
        <begin position="255"/>
        <end position="280"/>
    </location>
</feature>
<comment type="caution">
    <text evidence="6">Lacks conserved residue(s) required for the propagation of feature annotation.</text>
</comment>
<dbReference type="InterPro" id="IPR013525">
    <property type="entry name" value="ABC2_TM"/>
</dbReference>
<name>A0ABY8H9P8_9MICC</name>
<feature type="transmembrane region" description="Helical" evidence="6">
    <location>
        <begin position="353"/>
        <end position="378"/>
    </location>
</feature>
<organism evidence="8 9">
    <name type="scientific">Citricoccus muralis</name>
    <dbReference type="NCBI Taxonomy" id="169134"/>
    <lineage>
        <taxon>Bacteria</taxon>
        <taxon>Bacillati</taxon>
        <taxon>Actinomycetota</taxon>
        <taxon>Actinomycetes</taxon>
        <taxon>Micrococcales</taxon>
        <taxon>Micrococcaceae</taxon>
        <taxon>Citricoccus</taxon>
    </lineage>
</organism>
<comment type="similarity">
    <text evidence="6">Belongs to the ABC-2 integral membrane protein family.</text>
</comment>
<feature type="transmembrane region" description="Helical" evidence="6">
    <location>
        <begin position="505"/>
        <end position="529"/>
    </location>
</feature>
<feature type="transmembrane region" description="Helical" evidence="6">
    <location>
        <begin position="86"/>
        <end position="103"/>
    </location>
</feature>
<dbReference type="EMBL" id="CP121252">
    <property type="protein sequence ID" value="WFP17337.1"/>
    <property type="molecule type" value="Genomic_DNA"/>
</dbReference>
<keyword evidence="6" id="KW-1003">Cell membrane</keyword>
<keyword evidence="2 6" id="KW-0812">Transmembrane</keyword>
<evidence type="ECO:0000256" key="4">
    <source>
        <dbReference type="ARBA" id="ARBA00023136"/>
    </source>
</evidence>
<feature type="transmembrane region" description="Helical" evidence="6">
    <location>
        <begin position="446"/>
        <end position="467"/>
    </location>
</feature>
<proteinExistence type="inferred from homology"/>
<evidence type="ECO:0000313" key="9">
    <source>
        <dbReference type="Proteomes" id="UP001219037"/>
    </source>
</evidence>
<dbReference type="Pfam" id="PF01061">
    <property type="entry name" value="ABC2_membrane"/>
    <property type="match status" value="2"/>
</dbReference>
<feature type="transmembrane region" description="Helical" evidence="6">
    <location>
        <begin position="50"/>
        <end position="74"/>
    </location>
</feature>
<feature type="transmembrane region" description="Helical" evidence="6">
    <location>
        <begin position="139"/>
        <end position="162"/>
    </location>
</feature>
<dbReference type="InterPro" id="IPR000412">
    <property type="entry name" value="ABC_2_transport"/>
</dbReference>
<dbReference type="InterPro" id="IPR047817">
    <property type="entry name" value="ABC2_TM_bact-type"/>
</dbReference>
<comment type="subcellular location">
    <subcellularLocation>
        <location evidence="6">Cell membrane</location>
        <topology evidence="6">Multi-pass membrane protein</topology>
    </subcellularLocation>
    <subcellularLocation>
        <location evidence="1">Membrane</location>
        <topology evidence="1">Multi-pass membrane protein</topology>
    </subcellularLocation>
</comment>
<dbReference type="PROSITE" id="PS51012">
    <property type="entry name" value="ABC_TM2"/>
    <property type="match status" value="2"/>
</dbReference>
<keyword evidence="4 6" id="KW-0472">Membrane</keyword>
<feature type="transmembrane region" description="Helical" evidence="6">
    <location>
        <begin position="549"/>
        <end position="576"/>
    </location>
</feature>
<keyword evidence="5" id="KW-0046">Antibiotic resistance</keyword>
<keyword evidence="6" id="KW-0813">Transport</keyword>
<dbReference type="PRINTS" id="PR00164">
    <property type="entry name" value="ABC2TRNSPORT"/>
</dbReference>
<evidence type="ECO:0000256" key="6">
    <source>
        <dbReference type="RuleBase" id="RU361157"/>
    </source>
</evidence>
<gene>
    <name evidence="8" type="ORF">P8192_04285</name>
</gene>
<evidence type="ECO:0000313" key="8">
    <source>
        <dbReference type="EMBL" id="WFP17337.1"/>
    </source>
</evidence>
<keyword evidence="9" id="KW-1185">Reference proteome</keyword>
<evidence type="ECO:0000256" key="3">
    <source>
        <dbReference type="ARBA" id="ARBA00022989"/>
    </source>
</evidence>
<evidence type="ECO:0000259" key="7">
    <source>
        <dbReference type="PROSITE" id="PS51012"/>
    </source>
</evidence>
<feature type="transmembrane region" description="Helical" evidence="6">
    <location>
        <begin position="473"/>
        <end position="493"/>
    </location>
</feature>
<accession>A0ABY8H9P8</accession>
<evidence type="ECO:0000256" key="1">
    <source>
        <dbReference type="ARBA" id="ARBA00004141"/>
    </source>
</evidence>
<feature type="domain" description="ABC transmembrane type-2" evidence="7">
    <location>
        <begin position="50"/>
        <end position="283"/>
    </location>
</feature>
<evidence type="ECO:0000256" key="2">
    <source>
        <dbReference type="ARBA" id="ARBA00022692"/>
    </source>
</evidence>